<accession>E6PGH7</accession>
<gene>
    <name evidence="1" type="ORF">CARN1_2635</name>
</gene>
<dbReference type="AlphaFoldDB" id="E6PGH7"/>
<sequence length="391" mass="41274">MNAKIGRTGLIVALGMAFAILGSARPASAIPLFANAQGGVSCQMCHTSVPNLNATGRYVLATNFARVLDAHAQMENNKHLPVALEFTLNRSSVPDPTFGNKVMVGVIDLLSAGYLGKDFTYYASVPVVEGGMPAASIDQGWIAYNGLSHGNGSLQVGMFPTPFFAPWVAMNLSLSGYSFAALGVGNNGVGVGDNRWGASYTQIGSKGLIGNVAYMTNEGPLETAFDSDTDSSVAGAVGQSVVGSLMYMWPETRFSGGVAFEGGTTPLPSGAKDTYSRYGALVAYTGPKYMLLGVDLQGNDNNPQDISPAISSQSHAYSLEAIYNVVPKANIDLRYDNTNDGMGGVNNYYIGDLAVNIEPNVVFTIEDAAMVGGTPVWSYQLLWGGPWWKNH</sequence>
<name>E6PGH7_9ZZZZ</name>
<organism evidence="1">
    <name type="scientific">mine drainage metagenome</name>
    <dbReference type="NCBI Taxonomy" id="410659"/>
    <lineage>
        <taxon>unclassified sequences</taxon>
        <taxon>metagenomes</taxon>
        <taxon>ecological metagenomes</taxon>
    </lineage>
</organism>
<dbReference type="EMBL" id="CABL01000011">
    <property type="protein sequence ID" value="CBH75565.1"/>
    <property type="molecule type" value="Genomic_DNA"/>
</dbReference>
<protein>
    <submittedName>
        <fullName evidence="1">Uncharacterized protein</fullName>
    </submittedName>
</protein>
<comment type="caution">
    <text evidence="1">The sequence shown here is derived from an EMBL/GenBank/DDBJ whole genome shotgun (WGS) entry which is preliminary data.</text>
</comment>
<dbReference type="SUPFAM" id="SSF56935">
    <property type="entry name" value="Porins"/>
    <property type="match status" value="1"/>
</dbReference>
<reference evidence="1" key="1">
    <citation type="submission" date="2009-10" db="EMBL/GenBank/DDBJ databases">
        <title>Diversity of trophic interactions inside an arsenic-rich microbial ecosystem.</title>
        <authorList>
            <person name="Bertin P.N."/>
            <person name="Heinrich-Salmeron A."/>
            <person name="Pelletier E."/>
            <person name="Goulhen-Chollet F."/>
            <person name="Arsene-Ploetze F."/>
            <person name="Gallien S."/>
            <person name="Calteau A."/>
            <person name="Vallenet D."/>
            <person name="Casiot C."/>
            <person name="Chane-Woon-Ming B."/>
            <person name="Giloteaux L."/>
            <person name="Barakat M."/>
            <person name="Bonnefoy V."/>
            <person name="Bruneel O."/>
            <person name="Chandler M."/>
            <person name="Cleiss J."/>
            <person name="Duran R."/>
            <person name="Elbaz-Poulichet F."/>
            <person name="Fonknechten N."/>
            <person name="Lauga B."/>
            <person name="Mornico D."/>
            <person name="Ortet P."/>
            <person name="Schaeffer C."/>
            <person name="Siguier P."/>
            <person name="Alexander Thil Smith A."/>
            <person name="Van Dorsselaer A."/>
            <person name="Weissenbach J."/>
            <person name="Medigue C."/>
            <person name="Le Paslier D."/>
        </authorList>
    </citation>
    <scope>NUCLEOTIDE SEQUENCE</scope>
</reference>
<evidence type="ECO:0000313" key="1">
    <source>
        <dbReference type="EMBL" id="CBH75565.1"/>
    </source>
</evidence>
<proteinExistence type="predicted"/>